<dbReference type="Gene3D" id="3.30.1450.10">
    <property type="match status" value="2"/>
</dbReference>
<comment type="caution">
    <text evidence="4">The sequence shown here is derived from an EMBL/GenBank/DDBJ whole genome shotgun (WGS) entry which is preliminary data.</text>
</comment>
<feature type="signal peptide" evidence="3">
    <location>
        <begin position="1"/>
        <end position="21"/>
    </location>
</feature>
<proteinExistence type="predicted"/>
<accession>A0A1Z5IIW0</accession>
<evidence type="ECO:0000313" key="4">
    <source>
        <dbReference type="EMBL" id="GAX01371.1"/>
    </source>
</evidence>
<feature type="chain" id="PRO_5039170053" description="Lipoprotein" evidence="3">
    <location>
        <begin position="22"/>
        <end position="219"/>
    </location>
</feature>
<reference evidence="4 5" key="1">
    <citation type="submission" date="2015-11" db="EMBL/GenBank/DDBJ databases">
        <title>Draft genome sequences of new species of the genus Lactobacillus isolated from orchardgrass silage.</title>
        <authorList>
            <person name="Tohno M."/>
            <person name="Tanizawa Y."/>
            <person name="Arita M."/>
        </authorList>
    </citation>
    <scope>NUCLEOTIDE SEQUENCE [LARGE SCALE GENOMIC DNA]</scope>
    <source>
        <strain evidence="4 5">IWT126</strain>
    </source>
</reference>
<gene>
    <name evidence="4" type="ORF">IWT126_01398</name>
</gene>
<dbReference type="EMBL" id="BCMG01000006">
    <property type="protein sequence ID" value="GAX01371.1"/>
    <property type="molecule type" value="Genomic_DNA"/>
</dbReference>
<evidence type="ECO:0000256" key="1">
    <source>
        <dbReference type="ARBA" id="ARBA00022729"/>
    </source>
</evidence>
<dbReference type="AlphaFoldDB" id="A0A1Z5IIW0"/>
<evidence type="ECO:0000313" key="5">
    <source>
        <dbReference type="Proteomes" id="UP000198402"/>
    </source>
</evidence>
<feature type="region of interest" description="Disordered" evidence="2">
    <location>
        <begin position="25"/>
        <end position="58"/>
    </location>
</feature>
<dbReference type="Pfam" id="PF12978">
    <property type="entry name" value="DUF3862"/>
    <property type="match status" value="1"/>
</dbReference>
<evidence type="ECO:0000256" key="2">
    <source>
        <dbReference type="SAM" id="MobiDB-lite"/>
    </source>
</evidence>
<dbReference type="OrthoDB" id="2300016at2"/>
<sequence>MSIQKFLMVILTLSAVLSLTACGNRPSKSASSTVNSYSTSPVQTSSAQKTTPQRSSLTTMGKFDHVKTGHEGSSRNQVFTILGKPDKTSKATKKGSNKGSTVYTWNQSQQKNISIDIVKNRAISKNVFQINSSAKITSAQYHQIKKTTHLSAVKQQLGLPAEEMVMGNKGPYSSQTIVYLAKNKQQSYTFNFINQRLADKTASTSKDKTVKSQNTHPIK</sequence>
<feature type="compositionally biased region" description="Polar residues" evidence="2">
    <location>
        <begin position="41"/>
        <end position="58"/>
    </location>
</feature>
<name>A0A1Z5IIW0_9LACO</name>
<evidence type="ECO:0000256" key="3">
    <source>
        <dbReference type="SAM" id="SignalP"/>
    </source>
</evidence>
<dbReference type="Proteomes" id="UP000198402">
    <property type="component" value="Unassembled WGS sequence"/>
</dbReference>
<dbReference type="InterPro" id="IPR024418">
    <property type="entry name" value="DUF3862"/>
</dbReference>
<dbReference type="PROSITE" id="PS51257">
    <property type="entry name" value="PROKAR_LIPOPROTEIN"/>
    <property type="match status" value="1"/>
</dbReference>
<dbReference type="RefSeq" id="WP_159459472.1">
    <property type="nucleotide sequence ID" value="NZ_BCMG01000006.1"/>
</dbReference>
<keyword evidence="1 3" id="KW-0732">Signal</keyword>
<dbReference type="InterPro" id="IPR037873">
    <property type="entry name" value="BamE-like"/>
</dbReference>
<organism evidence="4 5">
    <name type="scientific">Secundilactobacillus silagei JCM 19001</name>
    <dbReference type="NCBI Taxonomy" id="1302250"/>
    <lineage>
        <taxon>Bacteria</taxon>
        <taxon>Bacillati</taxon>
        <taxon>Bacillota</taxon>
        <taxon>Bacilli</taxon>
        <taxon>Lactobacillales</taxon>
        <taxon>Lactobacillaceae</taxon>
        <taxon>Secundilactobacillus</taxon>
    </lineage>
</organism>
<feature type="compositionally biased region" description="Low complexity" evidence="2">
    <location>
        <begin position="27"/>
        <end position="40"/>
    </location>
</feature>
<protein>
    <recommendedName>
        <fullName evidence="6">Lipoprotein</fullName>
    </recommendedName>
</protein>
<evidence type="ECO:0008006" key="6">
    <source>
        <dbReference type="Google" id="ProtNLM"/>
    </source>
</evidence>
<keyword evidence="5" id="KW-1185">Reference proteome</keyword>